<dbReference type="AlphaFoldDB" id="A0AA40FJK6"/>
<keyword evidence="2" id="KW-1185">Reference proteome</keyword>
<evidence type="ECO:0000313" key="1">
    <source>
        <dbReference type="EMBL" id="KAK1120308.1"/>
    </source>
</evidence>
<dbReference type="EMBL" id="JAHYIQ010000032">
    <property type="protein sequence ID" value="KAK1120308.1"/>
    <property type="molecule type" value="Genomic_DNA"/>
</dbReference>
<sequence>MLEGLAVQLKEIGEFEAWSNSSILGFDGDCGSTRVNDRIRTLQTHRGNRVRNVTKRVRDPVVLPQRLRYYVIFLQEALRGQRRSGQLNG</sequence>
<name>A0AA40FJK6_9HYME</name>
<evidence type="ECO:0000313" key="2">
    <source>
        <dbReference type="Proteomes" id="UP001177670"/>
    </source>
</evidence>
<gene>
    <name evidence="1" type="ORF">K0M31_012668</name>
</gene>
<proteinExistence type="predicted"/>
<protein>
    <submittedName>
        <fullName evidence="1">Uncharacterized protein</fullName>
    </submittedName>
</protein>
<dbReference type="Proteomes" id="UP001177670">
    <property type="component" value="Unassembled WGS sequence"/>
</dbReference>
<organism evidence="1 2">
    <name type="scientific">Melipona bicolor</name>
    <dbReference type="NCBI Taxonomy" id="60889"/>
    <lineage>
        <taxon>Eukaryota</taxon>
        <taxon>Metazoa</taxon>
        <taxon>Ecdysozoa</taxon>
        <taxon>Arthropoda</taxon>
        <taxon>Hexapoda</taxon>
        <taxon>Insecta</taxon>
        <taxon>Pterygota</taxon>
        <taxon>Neoptera</taxon>
        <taxon>Endopterygota</taxon>
        <taxon>Hymenoptera</taxon>
        <taxon>Apocrita</taxon>
        <taxon>Aculeata</taxon>
        <taxon>Apoidea</taxon>
        <taxon>Anthophila</taxon>
        <taxon>Apidae</taxon>
        <taxon>Melipona</taxon>
    </lineage>
</organism>
<reference evidence="1" key="1">
    <citation type="submission" date="2021-10" db="EMBL/GenBank/DDBJ databases">
        <title>Melipona bicolor Genome sequencing and assembly.</title>
        <authorList>
            <person name="Araujo N.S."/>
            <person name="Arias M.C."/>
        </authorList>
    </citation>
    <scope>NUCLEOTIDE SEQUENCE</scope>
    <source>
        <strain evidence="1">USP_2M_L1-L4_2017</strain>
        <tissue evidence="1">Whole body</tissue>
    </source>
</reference>
<accession>A0AA40FJK6</accession>
<comment type="caution">
    <text evidence="1">The sequence shown here is derived from an EMBL/GenBank/DDBJ whole genome shotgun (WGS) entry which is preliminary data.</text>
</comment>